<evidence type="ECO:0000313" key="1">
    <source>
        <dbReference type="EMBL" id="CAG9938698.1"/>
    </source>
</evidence>
<accession>A0ACA9TCU6</accession>
<dbReference type="EMBL" id="CADEHS020000003">
    <property type="protein sequence ID" value="CAG9938698.1"/>
    <property type="molecule type" value="Genomic_DNA"/>
</dbReference>
<comment type="caution">
    <text evidence="1">The sequence shown here is derived from an EMBL/GenBank/DDBJ whole genome shotgun (WGS) entry which is preliminary data.</text>
</comment>
<sequence>MNNEMDINPQKMTALDQVSAPPSSSSSASSTTNPKRQPALGKRPNSETRKEQNRLAAQKYRLRRKQRLSLLNELLDYPETAENQSSTPKLDFCSDYTQTIAATAEPTCSVRTLQNVAVPDFGIGYLDEGFGSFETSDNHAIQHFSSPSTGGILSEAGSNHITPYSPWASLSNMLEPSSIQQPPSSIFRLPVPSLYEDIQGGQQNTPSKDSVPNENPTADQVSIVLGIIQRLPWSQKRQILSTLLIEADDEICKSTEPQQIFQSIPFSSVDHIESPDSRRLLIRIKREVRMFEAKLKNTLACHSSLPDPRVNLIRVIHSNFYQAIIANSEAIGLFNCEVLKDDGLSPFSIDHGKGHPQDQLEVARARFAARVPPGLAPCDAQLKHAHHPYLDVIPFREFRERAVAALACDPPLFCEEIMCHDMDAEGLVCWGGSPAEQEGTARRGMEMEVPWDPRSWEPKGWFLQKYWFLVGGEDGEMHTSARLWAHRRQ</sequence>
<protein>
    <submittedName>
        <fullName evidence="1">Uncharacterized protein</fullName>
    </submittedName>
</protein>
<reference evidence="1" key="2">
    <citation type="submission" date="2021-10" db="EMBL/GenBank/DDBJ databases">
        <authorList>
            <person name="Piombo E."/>
        </authorList>
    </citation>
    <scope>NUCLEOTIDE SEQUENCE</scope>
</reference>
<organism evidence="1 2">
    <name type="scientific">Clonostachys rosea f. rosea IK726</name>
    <dbReference type="NCBI Taxonomy" id="1349383"/>
    <lineage>
        <taxon>Eukaryota</taxon>
        <taxon>Fungi</taxon>
        <taxon>Dikarya</taxon>
        <taxon>Ascomycota</taxon>
        <taxon>Pezizomycotina</taxon>
        <taxon>Sordariomycetes</taxon>
        <taxon>Hypocreomycetidae</taxon>
        <taxon>Hypocreales</taxon>
        <taxon>Bionectriaceae</taxon>
        <taxon>Clonostachys</taxon>
    </lineage>
</organism>
<name>A0ACA9TCU6_BIOOC</name>
<keyword evidence="2" id="KW-1185">Reference proteome</keyword>
<gene>
    <name evidence="1" type="ORF">CRV2_00007126</name>
</gene>
<evidence type="ECO:0000313" key="2">
    <source>
        <dbReference type="Proteomes" id="UP000836387"/>
    </source>
</evidence>
<dbReference type="Proteomes" id="UP000836387">
    <property type="component" value="Unassembled WGS sequence"/>
</dbReference>
<proteinExistence type="predicted"/>
<reference evidence="1" key="1">
    <citation type="submission" date="2020-04" db="EMBL/GenBank/DDBJ databases">
        <authorList>
            <person name="Broberg M."/>
        </authorList>
    </citation>
    <scope>NUCLEOTIDE SEQUENCE</scope>
</reference>